<keyword evidence="2" id="KW-1185">Reference proteome</keyword>
<dbReference type="RefSeq" id="WP_330932169.1">
    <property type="nucleotide sequence ID" value="NZ_CP119075.1"/>
</dbReference>
<dbReference type="KEGG" id="slom:PXH66_22390"/>
<dbReference type="Proteomes" id="UP001218638">
    <property type="component" value="Chromosome"/>
</dbReference>
<dbReference type="AlphaFoldDB" id="A0AAE9ZVX0"/>
<evidence type="ECO:0000313" key="2">
    <source>
        <dbReference type="Proteomes" id="UP001218638"/>
    </source>
</evidence>
<organism evidence="1 2">
    <name type="scientific">Synoicihabitans lomoniglobus</name>
    <dbReference type="NCBI Taxonomy" id="2909285"/>
    <lineage>
        <taxon>Bacteria</taxon>
        <taxon>Pseudomonadati</taxon>
        <taxon>Verrucomicrobiota</taxon>
        <taxon>Opitutia</taxon>
        <taxon>Opitutales</taxon>
        <taxon>Opitutaceae</taxon>
        <taxon>Synoicihabitans</taxon>
    </lineage>
</organism>
<accession>A0AAE9ZVX0</accession>
<reference evidence="1" key="1">
    <citation type="submission" date="2023-03" db="EMBL/GenBank/DDBJ databases">
        <title>Lomoglobus Profundus gen. nov., sp. nov., a novel member of the phylum Verrucomicrobia, isolated from deep-marine sediment of South China Sea.</title>
        <authorList>
            <person name="Ahmad T."/>
            <person name="Ishaq S.E."/>
            <person name="Wang F."/>
        </authorList>
    </citation>
    <scope>NUCLEOTIDE SEQUENCE</scope>
    <source>
        <strain evidence="1">LMO-M01</strain>
    </source>
</reference>
<gene>
    <name evidence="1" type="ORF">PXH66_22390</name>
</gene>
<protein>
    <submittedName>
        <fullName evidence="1">Uncharacterized protein</fullName>
    </submittedName>
</protein>
<dbReference type="EMBL" id="CP119075">
    <property type="protein sequence ID" value="WED65097.1"/>
    <property type="molecule type" value="Genomic_DNA"/>
</dbReference>
<sequence>MPPLPCVHCGVPVVLRVGDVPICDDCYPLRGACCQEWESEDNTAAQADS</sequence>
<evidence type="ECO:0000313" key="1">
    <source>
        <dbReference type="EMBL" id="WED65097.1"/>
    </source>
</evidence>
<proteinExistence type="predicted"/>
<name>A0AAE9ZVX0_9BACT</name>